<dbReference type="STRING" id="1236970.JCM9140_1515"/>
<feature type="domain" description="PepSY" evidence="1">
    <location>
        <begin position="130"/>
        <end position="190"/>
    </location>
</feature>
<evidence type="ECO:0000313" key="3">
    <source>
        <dbReference type="Proteomes" id="UP000018890"/>
    </source>
</evidence>
<organism evidence="2 3">
    <name type="scientific">Halalkalibacter wakoensis JCM 9140</name>
    <dbReference type="NCBI Taxonomy" id="1236970"/>
    <lineage>
        <taxon>Bacteria</taxon>
        <taxon>Bacillati</taxon>
        <taxon>Bacillota</taxon>
        <taxon>Bacilli</taxon>
        <taxon>Bacillales</taxon>
        <taxon>Bacillaceae</taxon>
        <taxon>Halalkalibacter</taxon>
    </lineage>
</organism>
<evidence type="ECO:0000313" key="2">
    <source>
        <dbReference type="EMBL" id="GAE25516.1"/>
    </source>
</evidence>
<reference evidence="2" key="1">
    <citation type="journal article" date="2014" name="Genome Announc.">
        <title>Draft Genome Sequences of Three Alkaliphilic Bacillus Strains, Bacillus wakoensis JCM 9140T, Bacillus akibai JCM 9157T, and Bacillus hemicellulosilyticus JCM 9152T.</title>
        <authorList>
            <person name="Yuki M."/>
            <person name="Oshima K."/>
            <person name="Suda W."/>
            <person name="Oshida Y."/>
            <person name="Kitamura K."/>
            <person name="Iida T."/>
            <person name="Hattori M."/>
            <person name="Ohkuma M."/>
        </authorList>
    </citation>
    <scope>NUCLEOTIDE SEQUENCE [LARGE SCALE GENOMIC DNA]</scope>
    <source>
        <strain evidence="2">JCM 9140</strain>
    </source>
</reference>
<proteinExistence type="predicted"/>
<keyword evidence="3" id="KW-1185">Reference proteome</keyword>
<feature type="domain" description="PepSY" evidence="1">
    <location>
        <begin position="60"/>
        <end position="116"/>
    </location>
</feature>
<dbReference type="InterPro" id="IPR025711">
    <property type="entry name" value="PepSY"/>
</dbReference>
<dbReference type="Pfam" id="PF03413">
    <property type="entry name" value="PepSY"/>
    <property type="match status" value="2"/>
</dbReference>
<dbReference type="OrthoDB" id="5361545at2"/>
<accession>W4Q0B8</accession>
<protein>
    <recommendedName>
        <fullName evidence="1">PepSY domain-containing protein</fullName>
    </recommendedName>
</protein>
<dbReference type="RefSeq" id="WP_052002110.1">
    <property type="nucleotide sequence ID" value="NZ_BAUT01000010.1"/>
</dbReference>
<name>W4Q0B8_9BACI</name>
<gene>
    <name evidence="2" type="ORF">JCM9140_1515</name>
</gene>
<dbReference type="AlphaFoldDB" id="W4Q0B8"/>
<dbReference type="Proteomes" id="UP000018890">
    <property type="component" value="Unassembled WGS sequence"/>
</dbReference>
<evidence type="ECO:0000259" key="1">
    <source>
        <dbReference type="Pfam" id="PF03413"/>
    </source>
</evidence>
<sequence>MKKWIVLGTSLLIAGGTAIGVASAEKSSPIIAYESAIVLEKGVEESEGKWLNNHEVTSQITEDQAVAIALDLLPGRVKEVELDSDDGRLLYEIEIKFEGNDYDLEIDAFTGEIVEIDDNLLQTPIAKDVKVNIEEARNIALTYIGSGSIDDIELEVKKGRYVYEVEIEDATGDDDVDVYIDANTGEVIGVDWD</sequence>
<dbReference type="EMBL" id="BAUT01000010">
    <property type="protein sequence ID" value="GAE25516.1"/>
    <property type="molecule type" value="Genomic_DNA"/>
</dbReference>
<comment type="caution">
    <text evidence="2">The sequence shown here is derived from an EMBL/GenBank/DDBJ whole genome shotgun (WGS) entry which is preliminary data.</text>
</comment>
<dbReference type="Gene3D" id="3.10.450.40">
    <property type="match status" value="2"/>
</dbReference>